<keyword evidence="3" id="KW-1185">Reference proteome</keyword>
<name>A0ABS6TDA6_9ENTE</name>
<keyword evidence="1" id="KW-1133">Transmembrane helix</keyword>
<evidence type="ECO:0000313" key="2">
    <source>
        <dbReference type="EMBL" id="MBV7390887.1"/>
    </source>
</evidence>
<sequence length="51" mass="5895">MKRVNQLAKWSLGLVITGAIITFLGFALSGFSFERYAENSDHWYNTVHLYK</sequence>
<keyword evidence="1" id="KW-0472">Membrane</keyword>
<evidence type="ECO:0000313" key="3">
    <source>
        <dbReference type="Proteomes" id="UP000774130"/>
    </source>
</evidence>
<comment type="caution">
    <text evidence="2">The sequence shown here is derived from an EMBL/GenBank/DDBJ whole genome shotgun (WGS) entry which is preliminary data.</text>
</comment>
<dbReference type="RefSeq" id="WP_218325931.1">
    <property type="nucleotide sequence ID" value="NZ_JAHUZB010000003.1"/>
</dbReference>
<accession>A0ABS6TDA6</accession>
<keyword evidence="1" id="KW-0812">Transmembrane</keyword>
<dbReference type="Proteomes" id="UP000774130">
    <property type="component" value="Unassembled WGS sequence"/>
</dbReference>
<organism evidence="2 3">
    <name type="scientific">Enterococcus alishanensis</name>
    <dbReference type="NCBI Taxonomy" id="1303817"/>
    <lineage>
        <taxon>Bacteria</taxon>
        <taxon>Bacillati</taxon>
        <taxon>Bacillota</taxon>
        <taxon>Bacilli</taxon>
        <taxon>Lactobacillales</taxon>
        <taxon>Enterococcaceae</taxon>
        <taxon>Enterococcus</taxon>
    </lineage>
</organism>
<proteinExistence type="predicted"/>
<evidence type="ECO:0000256" key="1">
    <source>
        <dbReference type="SAM" id="Phobius"/>
    </source>
</evidence>
<feature type="transmembrane region" description="Helical" evidence="1">
    <location>
        <begin position="12"/>
        <end position="33"/>
    </location>
</feature>
<reference evidence="2 3" key="1">
    <citation type="submission" date="2021-06" db="EMBL/GenBank/DDBJ databases">
        <title>Enterococcus alishanensis sp. nov., a novel lactic acid bacterium isolated from fresh coffee beans.</title>
        <authorList>
            <person name="Chen Y.-S."/>
        </authorList>
    </citation>
    <scope>NUCLEOTIDE SEQUENCE [LARGE SCALE GENOMIC DNA]</scope>
    <source>
        <strain evidence="2 3">ALS3</strain>
    </source>
</reference>
<protein>
    <submittedName>
        <fullName evidence="2">Uncharacterized protein</fullName>
    </submittedName>
</protein>
<dbReference type="EMBL" id="JAHUZB010000003">
    <property type="protein sequence ID" value="MBV7390887.1"/>
    <property type="molecule type" value="Genomic_DNA"/>
</dbReference>
<gene>
    <name evidence="2" type="ORF">KUA55_09355</name>
</gene>